<proteinExistence type="predicted"/>
<organism evidence="1 2">
    <name type="scientific">Citrobacter portucalensis</name>
    <dbReference type="NCBI Taxonomy" id="1639133"/>
    <lineage>
        <taxon>Bacteria</taxon>
        <taxon>Pseudomonadati</taxon>
        <taxon>Pseudomonadota</taxon>
        <taxon>Gammaproteobacteria</taxon>
        <taxon>Enterobacterales</taxon>
        <taxon>Enterobacteriaceae</taxon>
        <taxon>Citrobacter</taxon>
        <taxon>Citrobacter freundii complex</taxon>
    </lineage>
</organism>
<gene>
    <name evidence="1" type="ORF">L2111_26490</name>
</gene>
<dbReference type="AlphaFoldDB" id="A0A9X4JPW4"/>
<reference evidence="1" key="1">
    <citation type="submission" date="2022-01" db="EMBL/GenBank/DDBJ databases">
        <title>Genetic Characterization of Carbapenem-resistant Citrobacter spp. from China: a multicenter study.</title>
        <authorList>
            <person name="Ye L."/>
        </authorList>
    </citation>
    <scope>NUCLEOTIDE SEQUENCE</scope>
    <source>
        <strain evidence="1">IR5432</strain>
    </source>
</reference>
<name>A0A9X4JPW4_9ENTR</name>
<protein>
    <submittedName>
        <fullName evidence="1">Uncharacterized protein</fullName>
    </submittedName>
</protein>
<comment type="caution">
    <text evidence="1">The sequence shown here is derived from an EMBL/GenBank/DDBJ whole genome shotgun (WGS) entry which is preliminary data.</text>
</comment>
<evidence type="ECO:0000313" key="2">
    <source>
        <dbReference type="Proteomes" id="UP001147005"/>
    </source>
</evidence>
<dbReference type="EMBL" id="JAKIHW010000084">
    <property type="protein sequence ID" value="MDE9621587.1"/>
    <property type="molecule type" value="Genomic_DNA"/>
</dbReference>
<dbReference type="RefSeq" id="WP_162873150.1">
    <property type="nucleotide sequence ID" value="NZ_JAKCOS010000054.1"/>
</dbReference>
<dbReference type="Proteomes" id="UP001147005">
    <property type="component" value="Unassembled WGS sequence"/>
</dbReference>
<evidence type="ECO:0000313" key="1">
    <source>
        <dbReference type="EMBL" id="MDE9621587.1"/>
    </source>
</evidence>
<accession>A0A9X4JPW4</accession>
<sequence length="51" mass="5701">MKISVTAPPVKFTNQPQGIEGEMEKAYEEYFESLAKGEEALSFAEFKEALS</sequence>